<evidence type="ECO:0000313" key="2">
    <source>
        <dbReference type="Proteomes" id="UP001567538"/>
    </source>
</evidence>
<proteinExistence type="predicted"/>
<reference evidence="1 2" key="1">
    <citation type="submission" date="2024-06" db="EMBL/GenBank/DDBJ databases">
        <title>A chromosome level genome sequence of Diviner's sage (Salvia divinorum).</title>
        <authorList>
            <person name="Ford S.A."/>
            <person name="Ro D.-K."/>
            <person name="Ness R.W."/>
            <person name="Phillips M.A."/>
        </authorList>
    </citation>
    <scope>NUCLEOTIDE SEQUENCE [LARGE SCALE GENOMIC DNA]</scope>
    <source>
        <strain evidence="1">SAF-2024a</strain>
        <tissue evidence="1">Leaf</tissue>
    </source>
</reference>
<dbReference type="EMBL" id="JBEAFC010000005">
    <property type="protein sequence ID" value="KAL1556694.1"/>
    <property type="molecule type" value="Genomic_DNA"/>
</dbReference>
<evidence type="ECO:0000313" key="1">
    <source>
        <dbReference type="EMBL" id="KAL1556694.1"/>
    </source>
</evidence>
<dbReference type="AlphaFoldDB" id="A0ABD1HKQ5"/>
<dbReference type="Proteomes" id="UP001567538">
    <property type="component" value="Unassembled WGS sequence"/>
</dbReference>
<sequence length="119" mass="13118">MQSLSVCSAACEQPLHPNSDLAAVGVSLRPSLFRDPLVISGPLESIAESSSTILEQCYVCRLFNNSLFEWCKFVSACFLKRVGRMWVVDPGPSRPNSDGPKLWETFGLGKEKFNYASSL</sequence>
<keyword evidence="2" id="KW-1185">Reference proteome</keyword>
<comment type="caution">
    <text evidence="1">The sequence shown here is derived from an EMBL/GenBank/DDBJ whole genome shotgun (WGS) entry which is preliminary data.</text>
</comment>
<organism evidence="1 2">
    <name type="scientific">Salvia divinorum</name>
    <name type="common">Maria pastora</name>
    <name type="synonym">Diviner's sage</name>
    <dbReference type="NCBI Taxonomy" id="28513"/>
    <lineage>
        <taxon>Eukaryota</taxon>
        <taxon>Viridiplantae</taxon>
        <taxon>Streptophyta</taxon>
        <taxon>Embryophyta</taxon>
        <taxon>Tracheophyta</taxon>
        <taxon>Spermatophyta</taxon>
        <taxon>Magnoliopsida</taxon>
        <taxon>eudicotyledons</taxon>
        <taxon>Gunneridae</taxon>
        <taxon>Pentapetalae</taxon>
        <taxon>asterids</taxon>
        <taxon>lamiids</taxon>
        <taxon>Lamiales</taxon>
        <taxon>Lamiaceae</taxon>
        <taxon>Nepetoideae</taxon>
        <taxon>Mentheae</taxon>
        <taxon>Salviinae</taxon>
        <taxon>Salvia</taxon>
        <taxon>Salvia subgen. Calosphace</taxon>
    </lineage>
</organism>
<protein>
    <submittedName>
        <fullName evidence="1">Uncharacterized protein</fullName>
    </submittedName>
</protein>
<accession>A0ABD1HKQ5</accession>
<name>A0ABD1HKQ5_SALDI</name>
<gene>
    <name evidence="1" type="ORF">AAHA92_12280</name>
</gene>